<dbReference type="Gene3D" id="3.40.50.720">
    <property type="entry name" value="NAD(P)-binding Rossmann-like Domain"/>
    <property type="match status" value="1"/>
</dbReference>
<organism evidence="2 3">
    <name type="scientific">Bionectria ochroleuca</name>
    <name type="common">Gliocladium roseum</name>
    <dbReference type="NCBI Taxonomy" id="29856"/>
    <lineage>
        <taxon>Eukaryota</taxon>
        <taxon>Fungi</taxon>
        <taxon>Dikarya</taxon>
        <taxon>Ascomycota</taxon>
        <taxon>Pezizomycotina</taxon>
        <taxon>Sordariomycetes</taxon>
        <taxon>Hypocreomycetidae</taxon>
        <taxon>Hypocreales</taxon>
        <taxon>Bionectriaceae</taxon>
        <taxon>Clonostachys</taxon>
    </lineage>
</organism>
<evidence type="ECO:0000256" key="1">
    <source>
        <dbReference type="ARBA" id="ARBA00023002"/>
    </source>
</evidence>
<protein>
    <recommendedName>
        <fullName evidence="4">NAD(P)-binding protein</fullName>
    </recommendedName>
</protein>
<dbReference type="PANTHER" id="PTHR47534:SF3">
    <property type="entry name" value="ALCOHOL DEHYDROGENASE-LIKE C-TERMINAL DOMAIN-CONTAINING PROTEIN"/>
    <property type="match status" value="1"/>
</dbReference>
<dbReference type="Proteomes" id="UP000766486">
    <property type="component" value="Unassembled WGS sequence"/>
</dbReference>
<sequence>MTVSISEVKASNSRISKDTAPRIAVFTGGTDGIGKASLSRLVATKLPIKIYVIGRNGEKHKPFLDQLRASNGEADIIWLEGQVSLLADTKRLCEIIKEREESLDILYTSPGFLARGERTGVETSEGLPTSLALSFYSRLSMMIQLLPLLNASANNPRIVNVLAAGTETSSIPLDDLELKKPENFSLMKSARASVVSTTLSMSKLAKENPHVIFLHHYPGGVNTGLFQKAFGDKWFFGAAGLILSLAATTPEDAGEKVVYLMTSAKYGGQGVPLGAKMKLGLTMDKTRQGGSLFLVNDKLDELQQEKVMAELDRMNAGRITWDKLQERMAQFS</sequence>
<gene>
    <name evidence="2" type="ORF">CLO192961_LOCUS305414</name>
</gene>
<evidence type="ECO:0000313" key="3">
    <source>
        <dbReference type="Proteomes" id="UP000766486"/>
    </source>
</evidence>
<dbReference type="EMBL" id="CABFNS010000833">
    <property type="protein sequence ID" value="VUC31422.1"/>
    <property type="molecule type" value="Genomic_DNA"/>
</dbReference>
<keyword evidence="1" id="KW-0560">Oxidoreductase</keyword>
<dbReference type="Pfam" id="PF00106">
    <property type="entry name" value="adh_short"/>
    <property type="match status" value="1"/>
</dbReference>
<name>A0ABY6UJJ6_BIOOC</name>
<dbReference type="InterPro" id="IPR052228">
    <property type="entry name" value="Sec_Metab_Biosynth_Oxidored"/>
</dbReference>
<dbReference type="InterPro" id="IPR002347">
    <property type="entry name" value="SDR_fam"/>
</dbReference>
<keyword evidence="3" id="KW-1185">Reference proteome</keyword>
<dbReference type="PANTHER" id="PTHR47534">
    <property type="entry name" value="YALI0E05731P"/>
    <property type="match status" value="1"/>
</dbReference>
<proteinExistence type="predicted"/>
<evidence type="ECO:0000313" key="2">
    <source>
        <dbReference type="EMBL" id="VUC31422.1"/>
    </source>
</evidence>
<accession>A0ABY6UJJ6</accession>
<dbReference type="SUPFAM" id="SSF51735">
    <property type="entry name" value="NAD(P)-binding Rossmann-fold domains"/>
    <property type="match status" value="1"/>
</dbReference>
<evidence type="ECO:0008006" key="4">
    <source>
        <dbReference type="Google" id="ProtNLM"/>
    </source>
</evidence>
<comment type="caution">
    <text evidence="2">The sequence shown here is derived from an EMBL/GenBank/DDBJ whole genome shotgun (WGS) entry which is preliminary data.</text>
</comment>
<reference evidence="2 3" key="1">
    <citation type="submission" date="2019-06" db="EMBL/GenBank/DDBJ databases">
        <authorList>
            <person name="Broberg M."/>
        </authorList>
    </citation>
    <scope>NUCLEOTIDE SEQUENCE [LARGE SCALE GENOMIC DNA]</scope>
</reference>
<dbReference type="InterPro" id="IPR036291">
    <property type="entry name" value="NAD(P)-bd_dom_sf"/>
</dbReference>